<dbReference type="GO" id="GO:0016973">
    <property type="term" value="P:poly(A)+ mRNA export from nucleus"/>
    <property type="evidence" value="ECO:0007669"/>
    <property type="project" value="InterPro"/>
</dbReference>
<feature type="domain" description="Rhodanese" evidence="1">
    <location>
        <begin position="336"/>
        <end position="444"/>
    </location>
</feature>
<reference evidence="2 3" key="1">
    <citation type="submission" date="2016-09" db="EMBL/GenBank/DDBJ databases">
        <title>The draft genome of Dichanthelium oligosanthes: A C3 panicoid grass species.</title>
        <authorList>
            <person name="Studer A.J."/>
            <person name="Schnable J.C."/>
            <person name="Brutnell T.P."/>
        </authorList>
    </citation>
    <scope>NUCLEOTIDE SEQUENCE [LARGE SCALE GENOMIC DNA]</scope>
    <source>
        <strain evidence="3">cv. Kellogg 1175</strain>
        <tissue evidence="2">Leaf</tissue>
    </source>
</reference>
<sequence>LAFACGYVMLLVTNQVFFSSSSKYCLPLISKAARAHIAISVPDAMDYLLAEFNRVCIYTVPKHLHALNAQARNGDYYRLIGYQEENGQLESTESYLTYVVAYVKLYAAMIQTEIKGVRHPHGLAEGWKWLAMFLNALPATTATACALHAFLKMAGFALHKKYGSQFLKILDVISRCFLPALKDQGNKMQAEAVNNLQNYLNDKTYLQEPEGQYLVQQLLSKELFICKPVSGLEATAAKMAAPPLGLACRVAGVFTSPALAHSGSRPRGLRPGLLPSKRWSGVVRMGAVVGGGREGEEDEELRQTKEQAAARRRWETLIREQKIKTLTPREAGYTFKLTNKAILDVRPSNERQKAWVKGSTWIPIFDVDTSVDLGGLSKKISNFVMGMPLVEEKFSKDTDIILVCQKGLRSLAACEQLYNAGFENLFWVQGGLEAAEEEDFEREGSQPFKLAAIGGVSEFFGWTDQQRLQAAKEGLGYRLVFTGRLVGALVLLDALFLGAQRIGPLLQEIHSH</sequence>
<dbReference type="InterPro" id="IPR044664">
    <property type="entry name" value="STR11-like"/>
</dbReference>
<dbReference type="Proteomes" id="UP000095767">
    <property type="component" value="Unassembled WGS sequence"/>
</dbReference>
<name>A0A1E5VBA5_9POAL</name>
<dbReference type="GO" id="GO:0005643">
    <property type="term" value="C:nuclear pore"/>
    <property type="evidence" value="ECO:0007669"/>
    <property type="project" value="InterPro"/>
</dbReference>
<dbReference type="SUPFAM" id="SSF52821">
    <property type="entry name" value="Rhodanese/Cell cycle control phosphatase"/>
    <property type="match status" value="1"/>
</dbReference>
<dbReference type="EMBL" id="LWDX02045409">
    <property type="protein sequence ID" value="OEL22418.1"/>
    <property type="molecule type" value="Genomic_DNA"/>
</dbReference>
<gene>
    <name evidence="2" type="ORF">BAE44_0016565</name>
</gene>
<feature type="non-terminal residue" evidence="2">
    <location>
        <position position="1"/>
    </location>
</feature>
<dbReference type="Pfam" id="PF00581">
    <property type="entry name" value="Rhodanese"/>
    <property type="match status" value="1"/>
</dbReference>
<dbReference type="AlphaFoldDB" id="A0A1E5VBA5"/>
<dbReference type="PROSITE" id="PS50206">
    <property type="entry name" value="RHODANESE_3"/>
    <property type="match status" value="1"/>
</dbReference>
<evidence type="ECO:0000259" key="1">
    <source>
        <dbReference type="PROSITE" id="PS50206"/>
    </source>
</evidence>
<organism evidence="2 3">
    <name type="scientific">Dichanthelium oligosanthes</name>
    <dbReference type="NCBI Taxonomy" id="888268"/>
    <lineage>
        <taxon>Eukaryota</taxon>
        <taxon>Viridiplantae</taxon>
        <taxon>Streptophyta</taxon>
        <taxon>Embryophyta</taxon>
        <taxon>Tracheophyta</taxon>
        <taxon>Spermatophyta</taxon>
        <taxon>Magnoliopsida</taxon>
        <taxon>Liliopsida</taxon>
        <taxon>Poales</taxon>
        <taxon>Poaceae</taxon>
        <taxon>PACMAD clade</taxon>
        <taxon>Panicoideae</taxon>
        <taxon>Panicodae</taxon>
        <taxon>Paniceae</taxon>
        <taxon>Dichantheliinae</taxon>
        <taxon>Dichanthelium</taxon>
    </lineage>
</organism>
<dbReference type="InterPro" id="IPR012476">
    <property type="entry name" value="GLE1"/>
</dbReference>
<dbReference type="CDD" id="cd00158">
    <property type="entry name" value="RHOD"/>
    <property type="match status" value="1"/>
</dbReference>
<dbReference type="InterPro" id="IPR001763">
    <property type="entry name" value="Rhodanese-like_dom"/>
</dbReference>
<dbReference type="PANTHER" id="PTHR45187:SF2">
    <property type="entry name" value="RHODANESE-LIKE DOMAIN-CONTAINING PROTEIN 11, CHLOROPLASTIC"/>
    <property type="match status" value="1"/>
</dbReference>
<comment type="caution">
    <text evidence="2">The sequence shown here is derived from an EMBL/GenBank/DDBJ whole genome shotgun (WGS) entry which is preliminary data.</text>
</comment>
<keyword evidence="3" id="KW-1185">Reference proteome</keyword>
<dbReference type="OrthoDB" id="566238at2759"/>
<dbReference type="InterPro" id="IPR038506">
    <property type="entry name" value="GLE1-like_sf"/>
</dbReference>
<accession>A0A1E5VBA5</accession>
<dbReference type="SMART" id="SM00450">
    <property type="entry name" value="RHOD"/>
    <property type="match status" value="1"/>
</dbReference>
<evidence type="ECO:0000313" key="3">
    <source>
        <dbReference type="Proteomes" id="UP000095767"/>
    </source>
</evidence>
<dbReference type="Gene3D" id="3.40.250.10">
    <property type="entry name" value="Rhodanese-like domain"/>
    <property type="match status" value="1"/>
</dbReference>
<proteinExistence type="predicted"/>
<dbReference type="Gene3D" id="1.25.40.510">
    <property type="entry name" value="GLE1-like"/>
    <property type="match status" value="1"/>
</dbReference>
<dbReference type="STRING" id="888268.A0A1E5VBA5"/>
<dbReference type="PANTHER" id="PTHR45187">
    <property type="entry name" value="RHODANESE-LIKE DOMAIN-CONTAINING PROTEIN 11, CHLOROPLASTIC"/>
    <property type="match status" value="1"/>
</dbReference>
<evidence type="ECO:0000313" key="2">
    <source>
        <dbReference type="EMBL" id="OEL22418.1"/>
    </source>
</evidence>
<dbReference type="Pfam" id="PF07817">
    <property type="entry name" value="GLE1"/>
    <property type="match status" value="1"/>
</dbReference>
<protein>
    <submittedName>
        <fullName evidence="2">Rhodanese-like domain-containing protein 11, chloroplastic</fullName>
    </submittedName>
</protein>
<dbReference type="InterPro" id="IPR036873">
    <property type="entry name" value="Rhodanese-like_dom_sf"/>
</dbReference>